<evidence type="ECO:0000256" key="2">
    <source>
        <dbReference type="ARBA" id="ARBA00023002"/>
    </source>
</evidence>
<dbReference type="SUPFAM" id="SSF51905">
    <property type="entry name" value="FAD/NAD(P)-binding domain"/>
    <property type="match status" value="1"/>
</dbReference>
<feature type="domain" description="FAD-dependent oxidoreductase 2 FAD-binding" evidence="3">
    <location>
        <begin position="15"/>
        <end position="47"/>
    </location>
</feature>
<dbReference type="InterPro" id="IPR003953">
    <property type="entry name" value="FAD-dep_OxRdtase_2_FAD-bd"/>
</dbReference>
<comment type="caution">
    <text evidence="4">The sequence shown here is derived from an EMBL/GenBank/DDBJ whole genome shotgun (WGS) entry which is preliminary data.</text>
</comment>
<reference evidence="4 5" key="1">
    <citation type="submission" date="2019-11" db="EMBL/GenBank/DDBJ databases">
        <title>Genome sequences of 17 halophilic strains isolated from different environments.</title>
        <authorList>
            <person name="Furrow R.E."/>
        </authorList>
    </citation>
    <scope>NUCLEOTIDE SEQUENCE [LARGE SCALE GENOMIC DNA]</scope>
    <source>
        <strain evidence="4 5">22517_05_Cabo</strain>
    </source>
</reference>
<protein>
    <submittedName>
        <fullName evidence="4">FAD-binding protein</fullName>
    </submittedName>
</protein>
<name>A0A6B1IDG8_9EURY</name>
<dbReference type="Gene3D" id="3.50.50.60">
    <property type="entry name" value="FAD/NAD(P)-binding domain"/>
    <property type="match status" value="1"/>
</dbReference>
<keyword evidence="2" id="KW-0560">Oxidoreductase</keyword>
<dbReference type="AlphaFoldDB" id="A0A6B1IDG8"/>
<dbReference type="GO" id="GO:0016491">
    <property type="term" value="F:oxidoreductase activity"/>
    <property type="evidence" value="ECO:0007669"/>
    <property type="project" value="UniProtKB-KW"/>
</dbReference>
<evidence type="ECO:0000259" key="3">
    <source>
        <dbReference type="Pfam" id="PF00890"/>
    </source>
</evidence>
<dbReference type="PANTHER" id="PTHR48105">
    <property type="entry name" value="THIOREDOXIN REDUCTASE 1-RELATED-RELATED"/>
    <property type="match status" value="1"/>
</dbReference>
<dbReference type="PRINTS" id="PR00469">
    <property type="entry name" value="PNDRDTASEII"/>
</dbReference>
<dbReference type="RefSeq" id="WP_159369059.1">
    <property type="nucleotide sequence ID" value="NZ_WMEO01000012.1"/>
</dbReference>
<sequence length="330" mass="36817">MTTTETGPTRGYDHDVVIVGGGPAGCSAGVFCAREGLDTVVFDRGRSSIKRCAYLENYLGFPAGIDIEAFYELLHDHAETAGCEIVPDLVESVERTDHEDGFHVTPQEVDPVTARRVLAATRYDGEYMRGLDDEAAMFETREHDGEEHEHFDSEYADYDGKTAVEGLYVASPSEEADTQAIMAAGRGARVAHRVIADARMDDGWWEEVAEGVDWVRREAELDDEWADRDRWVEWFDDYYGEDAPIETDSERFQRVRKADIDDSLSSYVSPEEIDERTAAGQEALAAHLDVERLIAAVDDEALLEQVDPDQILAAAREINSERPETTTGNQ</sequence>
<gene>
    <name evidence="4" type="ORF">GLW36_09005</name>
</gene>
<evidence type="ECO:0000313" key="5">
    <source>
        <dbReference type="Proteomes" id="UP000460194"/>
    </source>
</evidence>
<dbReference type="Pfam" id="PF00890">
    <property type="entry name" value="FAD_binding_2"/>
    <property type="match status" value="1"/>
</dbReference>
<evidence type="ECO:0000313" key="4">
    <source>
        <dbReference type="EMBL" id="MYL16783.1"/>
    </source>
</evidence>
<accession>A0A6B1IDG8</accession>
<keyword evidence="1" id="KW-0285">Flavoprotein</keyword>
<dbReference type="InterPro" id="IPR050097">
    <property type="entry name" value="Ferredoxin-NADP_redctase_2"/>
</dbReference>
<dbReference type="EMBL" id="WMEO01000012">
    <property type="protein sequence ID" value="MYL16783.1"/>
    <property type="molecule type" value="Genomic_DNA"/>
</dbReference>
<evidence type="ECO:0000256" key="1">
    <source>
        <dbReference type="ARBA" id="ARBA00022630"/>
    </source>
</evidence>
<organism evidence="4 5">
    <name type="scientific">Halorubrum distributum</name>
    <dbReference type="NCBI Taxonomy" id="29283"/>
    <lineage>
        <taxon>Archaea</taxon>
        <taxon>Methanobacteriati</taxon>
        <taxon>Methanobacteriota</taxon>
        <taxon>Stenosarchaea group</taxon>
        <taxon>Halobacteria</taxon>
        <taxon>Halobacteriales</taxon>
        <taxon>Haloferacaceae</taxon>
        <taxon>Halorubrum</taxon>
        <taxon>Halorubrum distributum group</taxon>
    </lineage>
</organism>
<proteinExistence type="predicted"/>
<dbReference type="Proteomes" id="UP000460194">
    <property type="component" value="Unassembled WGS sequence"/>
</dbReference>
<dbReference type="InterPro" id="IPR036188">
    <property type="entry name" value="FAD/NAD-bd_sf"/>
</dbReference>